<dbReference type="PANTHER" id="PTHR43859">
    <property type="entry name" value="ACYL-ACTIVATING ENZYME"/>
    <property type="match status" value="1"/>
</dbReference>
<dbReference type="GO" id="GO:0006631">
    <property type="term" value="P:fatty acid metabolic process"/>
    <property type="evidence" value="ECO:0007669"/>
    <property type="project" value="UniProtKB-KW"/>
</dbReference>
<dbReference type="EC" id="6.2.1.1" evidence="7"/>
<keyword evidence="8" id="KW-1185">Reference proteome</keyword>
<evidence type="ECO:0000256" key="1">
    <source>
        <dbReference type="ARBA" id="ARBA00006432"/>
    </source>
</evidence>
<dbReference type="KEGG" id="ccai:NAS2_0085"/>
<dbReference type="EMBL" id="AP018732">
    <property type="protein sequence ID" value="BBE41496.1"/>
    <property type="molecule type" value="Genomic_DNA"/>
</dbReference>
<dbReference type="InterPro" id="IPR025110">
    <property type="entry name" value="AMP-bd_C"/>
</dbReference>
<evidence type="ECO:0000313" key="8">
    <source>
        <dbReference type="Proteomes" id="UP000509448"/>
    </source>
</evidence>
<reference evidence="7 8" key="1">
    <citation type="journal article" date="2019" name="ISME J.">
        <title>Isolation and characterization of a thermophilic sulfur- and iron-reducing thaumarchaeote from a terrestrial acidic hot spring.</title>
        <authorList>
            <person name="Kato S."/>
            <person name="Itoh T."/>
            <person name="Yuki M."/>
            <person name="Nagamori M."/>
            <person name="Ohnishi M."/>
            <person name="Uematsu K."/>
            <person name="Suzuki K."/>
            <person name="Takashina T."/>
            <person name="Ohkuma M."/>
        </authorList>
    </citation>
    <scope>NUCLEOTIDE SEQUENCE [LARGE SCALE GENOMIC DNA]</scope>
    <source>
        <strain evidence="7 8">NAS-02</strain>
    </source>
</reference>
<keyword evidence="4" id="KW-0443">Lipid metabolism</keyword>
<gene>
    <name evidence="7" type="ORF">NAS2_0085</name>
</gene>
<dbReference type="Pfam" id="PF13193">
    <property type="entry name" value="AMP-binding_C"/>
    <property type="match status" value="1"/>
</dbReference>
<evidence type="ECO:0000313" key="7">
    <source>
        <dbReference type="EMBL" id="BBE41496.1"/>
    </source>
</evidence>
<dbReference type="Pfam" id="PF00501">
    <property type="entry name" value="AMP-binding"/>
    <property type="match status" value="1"/>
</dbReference>
<dbReference type="Gene3D" id="3.40.50.12780">
    <property type="entry name" value="N-terminal domain of ligase-like"/>
    <property type="match status" value="1"/>
</dbReference>
<dbReference type="RefSeq" id="WP_174447841.1">
    <property type="nucleotide sequence ID" value="NZ_AP018732.1"/>
</dbReference>
<protein>
    <submittedName>
        <fullName evidence="7">Acetyl-coenzyme A synthetase</fullName>
        <ecNumber evidence="7">6.2.1.1</ecNumber>
    </submittedName>
</protein>
<feature type="domain" description="AMP-dependent synthetase/ligase" evidence="5">
    <location>
        <begin position="30"/>
        <end position="398"/>
    </location>
</feature>
<keyword evidence="3" id="KW-0276">Fatty acid metabolism</keyword>
<proteinExistence type="inferred from homology"/>
<dbReference type="InterPro" id="IPR042099">
    <property type="entry name" value="ANL_N_sf"/>
</dbReference>
<dbReference type="SUPFAM" id="SSF56801">
    <property type="entry name" value="Acetyl-CoA synthetase-like"/>
    <property type="match status" value="1"/>
</dbReference>
<dbReference type="PANTHER" id="PTHR43859:SF4">
    <property type="entry name" value="BUTANOATE--COA LIGASE AAE1-RELATED"/>
    <property type="match status" value="1"/>
</dbReference>
<dbReference type="NCBIfam" id="NF004837">
    <property type="entry name" value="PRK06187.1"/>
    <property type="match status" value="1"/>
</dbReference>
<dbReference type="OrthoDB" id="35688at2157"/>
<dbReference type="PROSITE" id="PS00455">
    <property type="entry name" value="AMP_BINDING"/>
    <property type="match status" value="1"/>
</dbReference>
<dbReference type="AlphaFoldDB" id="A0A4P2VAK1"/>
<name>A0A4P2VAK1_9ARCH</name>
<organism evidence="7 8">
    <name type="scientific">Conexivisphaera calida</name>
    <dbReference type="NCBI Taxonomy" id="1874277"/>
    <lineage>
        <taxon>Archaea</taxon>
        <taxon>Nitrososphaerota</taxon>
        <taxon>Conexivisphaeria</taxon>
        <taxon>Conexivisphaerales</taxon>
        <taxon>Conexivisphaeraceae</taxon>
        <taxon>Conexivisphaera</taxon>
    </lineage>
</organism>
<dbReference type="InterPro" id="IPR045851">
    <property type="entry name" value="AMP-bd_C_sf"/>
</dbReference>
<dbReference type="GO" id="GO:0003987">
    <property type="term" value="F:acetate-CoA ligase activity"/>
    <property type="evidence" value="ECO:0007669"/>
    <property type="project" value="UniProtKB-EC"/>
</dbReference>
<accession>A0A4P2VAK1</accession>
<sequence length="539" mass="60948">MAIEDGTPYKYNLNFRNLFHTSEELFGSREIVYLDRRIKYKDFFQRTRKVCNGLKEIGVQEGDVIGVLDWDTMTYMELYFAIPLRGAVLHTVNIRYPPELIYLTMAHAGDKYVVIRDEFVPLIENYASLFDFVKGWIIYSDTGKIPETKLSPVYNYDDLAKGPECDPPDLDENTWATIFYTSGTTGMPKGVTFTQRDLMLHMLALVAETKLEPLSLTDDDVIMSLVPMFHVHSWGIPYVSVFMGSKYVLPGRYDFGRILELVKNEKITFSTMVPSILYMILTHPKVDEYREALRGWKVVVGGGALPRGLAMKAREYGITAIGGYGLSETCPVLTIAVKNDRTKGMSYEEAFDYMISTGVPIPMAHVRVIGHDGTDVPRDGATIGEIVARAPWLTRGYYRDPEKTKELWRGGWLHTGDLAVVDPLGYIHIVDRERDAIKSGGEFIPTLVVENLISEVPGVGEVAVVGKPDPKWGERPVAFVTRRGNVTESDVLANLQRHVEAGRIQKWWIPDSVIFIDDMPRTSTNKIDKKELRKRLEGS</sequence>
<feature type="domain" description="AMP-binding enzyme C-terminal" evidence="6">
    <location>
        <begin position="449"/>
        <end position="526"/>
    </location>
</feature>
<dbReference type="InterPro" id="IPR020845">
    <property type="entry name" value="AMP-binding_CS"/>
</dbReference>
<evidence type="ECO:0000256" key="2">
    <source>
        <dbReference type="ARBA" id="ARBA00022598"/>
    </source>
</evidence>
<dbReference type="Proteomes" id="UP000509448">
    <property type="component" value="Chromosome"/>
</dbReference>
<dbReference type="GeneID" id="55583904"/>
<evidence type="ECO:0000259" key="5">
    <source>
        <dbReference type="Pfam" id="PF00501"/>
    </source>
</evidence>
<keyword evidence="2 7" id="KW-0436">Ligase</keyword>
<dbReference type="InterPro" id="IPR000873">
    <property type="entry name" value="AMP-dep_synth/lig_dom"/>
</dbReference>
<evidence type="ECO:0000259" key="6">
    <source>
        <dbReference type="Pfam" id="PF13193"/>
    </source>
</evidence>
<comment type="similarity">
    <text evidence="1">Belongs to the ATP-dependent AMP-binding enzyme family.</text>
</comment>
<evidence type="ECO:0000256" key="4">
    <source>
        <dbReference type="ARBA" id="ARBA00023098"/>
    </source>
</evidence>
<evidence type="ECO:0000256" key="3">
    <source>
        <dbReference type="ARBA" id="ARBA00022832"/>
    </source>
</evidence>
<dbReference type="Gene3D" id="3.30.300.30">
    <property type="match status" value="1"/>
</dbReference>